<proteinExistence type="predicted"/>
<evidence type="ECO:0000313" key="2">
    <source>
        <dbReference type="Proteomes" id="UP000821837"/>
    </source>
</evidence>
<dbReference type="VEuPathDB" id="VectorBase:RSAN_055768"/>
<accession>A0A9D4Q4M2</accession>
<protein>
    <recommendedName>
        <fullName evidence="3">Tick transposon</fullName>
    </recommendedName>
</protein>
<reference evidence="1" key="1">
    <citation type="journal article" date="2020" name="Cell">
        <title>Large-Scale Comparative Analyses of Tick Genomes Elucidate Their Genetic Diversity and Vector Capacities.</title>
        <authorList>
            <consortium name="Tick Genome and Microbiome Consortium (TIGMIC)"/>
            <person name="Jia N."/>
            <person name="Wang J."/>
            <person name="Shi W."/>
            <person name="Du L."/>
            <person name="Sun Y."/>
            <person name="Zhan W."/>
            <person name="Jiang J.F."/>
            <person name="Wang Q."/>
            <person name="Zhang B."/>
            <person name="Ji P."/>
            <person name="Bell-Sakyi L."/>
            <person name="Cui X.M."/>
            <person name="Yuan T.T."/>
            <person name="Jiang B.G."/>
            <person name="Yang W.F."/>
            <person name="Lam T.T."/>
            <person name="Chang Q.C."/>
            <person name="Ding S.J."/>
            <person name="Wang X.J."/>
            <person name="Zhu J.G."/>
            <person name="Ruan X.D."/>
            <person name="Zhao L."/>
            <person name="Wei J.T."/>
            <person name="Ye R.Z."/>
            <person name="Que T.C."/>
            <person name="Du C.H."/>
            <person name="Zhou Y.H."/>
            <person name="Cheng J.X."/>
            <person name="Dai P.F."/>
            <person name="Guo W.B."/>
            <person name="Han X.H."/>
            <person name="Huang E.J."/>
            <person name="Li L.F."/>
            <person name="Wei W."/>
            <person name="Gao Y.C."/>
            <person name="Liu J.Z."/>
            <person name="Shao H.Z."/>
            <person name="Wang X."/>
            <person name="Wang C.C."/>
            <person name="Yang T.C."/>
            <person name="Huo Q.B."/>
            <person name="Li W."/>
            <person name="Chen H.Y."/>
            <person name="Chen S.E."/>
            <person name="Zhou L.G."/>
            <person name="Ni X.B."/>
            <person name="Tian J.H."/>
            <person name="Sheng Y."/>
            <person name="Liu T."/>
            <person name="Pan Y.S."/>
            <person name="Xia L.Y."/>
            <person name="Li J."/>
            <person name="Zhao F."/>
            <person name="Cao W.C."/>
        </authorList>
    </citation>
    <scope>NUCLEOTIDE SEQUENCE</scope>
    <source>
        <strain evidence="1">Rsan-2018</strain>
    </source>
</reference>
<name>A0A9D4Q4M2_RHISA</name>
<organism evidence="1 2">
    <name type="scientific">Rhipicephalus sanguineus</name>
    <name type="common">Brown dog tick</name>
    <name type="synonym">Ixodes sanguineus</name>
    <dbReference type="NCBI Taxonomy" id="34632"/>
    <lineage>
        <taxon>Eukaryota</taxon>
        <taxon>Metazoa</taxon>
        <taxon>Ecdysozoa</taxon>
        <taxon>Arthropoda</taxon>
        <taxon>Chelicerata</taxon>
        <taxon>Arachnida</taxon>
        <taxon>Acari</taxon>
        <taxon>Parasitiformes</taxon>
        <taxon>Ixodida</taxon>
        <taxon>Ixodoidea</taxon>
        <taxon>Ixodidae</taxon>
        <taxon>Rhipicephalinae</taxon>
        <taxon>Rhipicephalus</taxon>
        <taxon>Rhipicephalus</taxon>
    </lineage>
</organism>
<sequence length="192" mass="21484">MQALLDICAGEGTDLGLIFSARKSAAMRFTPEEAVRDQPFLLQGKEIKCIKSYEGLRVTVTATTKYIYGYEKELRAKALKRRAFLGSRALWAFSRYTAELDMMCPLCQEAEETVRHNGLECTGLRPAIHDAQGSGTSGQNTMGATNGKSAFSRALGFRGSGKPPIWEAVEATKRRLECWWRKEVEQTRAPRR</sequence>
<reference evidence="1" key="2">
    <citation type="submission" date="2021-09" db="EMBL/GenBank/DDBJ databases">
        <authorList>
            <person name="Jia N."/>
            <person name="Wang J."/>
            <person name="Shi W."/>
            <person name="Du L."/>
            <person name="Sun Y."/>
            <person name="Zhan W."/>
            <person name="Jiang J."/>
            <person name="Wang Q."/>
            <person name="Zhang B."/>
            <person name="Ji P."/>
            <person name="Sakyi L.B."/>
            <person name="Cui X."/>
            <person name="Yuan T."/>
            <person name="Jiang B."/>
            <person name="Yang W."/>
            <person name="Lam T.T.-Y."/>
            <person name="Chang Q."/>
            <person name="Ding S."/>
            <person name="Wang X."/>
            <person name="Zhu J."/>
            <person name="Ruan X."/>
            <person name="Zhao L."/>
            <person name="Wei J."/>
            <person name="Que T."/>
            <person name="Du C."/>
            <person name="Cheng J."/>
            <person name="Dai P."/>
            <person name="Han X."/>
            <person name="Huang E."/>
            <person name="Gao Y."/>
            <person name="Liu J."/>
            <person name="Shao H."/>
            <person name="Ye R."/>
            <person name="Li L."/>
            <person name="Wei W."/>
            <person name="Wang X."/>
            <person name="Wang C."/>
            <person name="Huo Q."/>
            <person name="Li W."/>
            <person name="Guo W."/>
            <person name="Chen H."/>
            <person name="Chen S."/>
            <person name="Zhou L."/>
            <person name="Zhou L."/>
            <person name="Ni X."/>
            <person name="Tian J."/>
            <person name="Zhou Y."/>
            <person name="Sheng Y."/>
            <person name="Liu T."/>
            <person name="Pan Y."/>
            <person name="Xia L."/>
            <person name="Li J."/>
            <person name="Zhao F."/>
            <person name="Cao W."/>
        </authorList>
    </citation>
    <scope>NUCLEOTIDE SEQUENCE</scope>
    <source>
        <strain evidence="1">Rsan-2018</strain>
        <tissue evidence="1">Larvae</tissue>
    </source>
</reference>
<keyword evidence="2" id="KW-1185">Reference proteome</keyword>
<evidence type="ECO:0008006" key="3">
    <source>
        <dbReference type="Google" id="ProtNLM"/>
    </source>
</evidence>
<evidence type="ECO:0000313" key="1">
    <source>
        <dbReference type="EMBL" id="KAH7963955.1"/>
    </source>
</evidence>
<gene>
    <name evidence="1" type="ORF">HPB52_023993</name>
</gene>
<dbReference type="EMBL" id="JABSTV010001249">
    <property type="protein sequence ID" value="KAH7963955.1"/>
    <property type="molecule type" value="Genomic_DNA"/>
</dbReference>
<comment type="caution">
    <text evidence="1">The sequence shown here is derived from an EMBL/GenBank/DDBJ whole genome shotgun (WGS) entry which is preliminary data.</text>
</comment>
<dbReference type="AlphaFoldDB" id="A0A9D4Q4M2"/>
<dbReference type="Proteomes" id="UP000821837">
    <property type="component" value="Chromosome 3"/>
</dbReference>